<accession>A0A7R9EFX9</accession>
<evidence type="ECO:0000256" key="1">
    <source>
        <dbReference type="SAM" id="MobiDB-lite"/>
    </source>
</evidence>
<reference evidence="2" key="1">
    <citation type="submission" date="2020-11" db="EMBL/GenBank/DDBJ databases">
        <authorList>
            <person name="Tran Van P."/>
        </authorList>
    </citation>
    <scope>NUCLEOTIDE SEQUENCE</scope>
</reference>
<dbReference type="EMBL" id="OB796253">
    <property type="protein sequence ID" value="CAD7433245.1"/>
    <property type="molecule type" value="Genomic_DNA"/>
</dbReference>
<gene>
    <name evidence="2" type="ORF">TMSB3V08_LOCUS9926</name>
</gene>
<dbReference type="AlphaFoldDB" id="A0A7R9EFX9"/>
<organism evidence="2">
    <name type="scientific">Timema monikensis</name>
    <dbReference type="NCBI Taxonomy" id="170555"/>
    <lineage>
        <taxon>Eukaryota</taxon>
        <taxon>Metazoa</taxon>
        <taxon>Ecdysozoa</taxon>
        <taxon>Arthropoda</taxon>
        <taxon>Hexapoda</taxon>
        <taxon>Insecta</taxon>
        <taxon>Pterygota</taxon>
        <taxon>Neoptera</taxon>
        <taxon>Polyneoptera</taxon>
        <taxon>Phasmatodea</taxon>
        <taxon>Timematodea</taxon>
        <taxon>Timematoidea</taxon>
        <taxon>Timematidae</taxon>
        <taxon>Timema</taxon>
    </lineage>
</organism>
<protein>
    <submittedName>
        <fullName evidence="2">Uncharacterized protein</fullName>
    </submittedName>
</protein>
<feature type="compositionally biased region" description="Basic residues" evidence="1">
    <location>
        <begin position="25"/>
        <end position="34"/>
    </location>
</feature>
<evidence type="ECO:0000313" key="2">
    <source>
        <dbReference type="EMBL" id="CAD7433245.1"/>
    </source>
</evidence>
<name>A0A7R9EFX9_9NEOP</name>
<feature type="region of interest" description="Disordered" evidence="1">
    <location>
        <begin position="1"/>
        <end position="35"/>
    </location>
</feature>
<sequence>MEVPACDSIKGSEGQQRHQENTSHGKGREKRRTKVQALSVCHAPQHFIIINIAAMEMEVMEGALQVALPRLAVLLAAMETAKASPLVPASGLDLSLLAFHKLKVLRIREALLIRISRTDN</sequence>
<proteinExistence type="predicted"/>